<evidence type="ECO:0000313" key="2">
    <source>
        <dbReference type="Proteomes" id="UP000254875"/>
    </source>
</evidence>
<reference evidence="2" key="1">
    <citation type="submission" date="2018-05" db="EMBL/GenBank/DDBJ databases">
        <authorList>
            <person name="Feng T."/>
        </authorList>
    </citation>
    <scope>NUCLEOTIDE SEQUENCE [LARGE SCALE GENOMIC DNA]</scope>
    <source>
        <strain evidence="2">S27</strain>
    </source>
</reference>
<name>A0A370NFK1_9BURK</name>
<organism evidence="1 2">
    <name type="scientific">Paraburkholderia lacunae</name>
    <dbReference type="NCBI Taxonomy" id="2211104"/>
    <lineage>
        <taxon>Bacteria</taxon>
        <taxon>Pseudomonadati</taxon>
        <taxon>Pseudomonadota</taxon>
        <taxon>Betaproteobacteria</taxon>
        <taxon>Burkholderiales</taxon>
        <taxon>Burkholderiaceae</taxon>
        <taxon>Paraburkholderia</taxon>
    </lineage>
</organism>
<dbReference type="OrthoDB" id="9870839at2"/>
<dbReference type="AlphaFoldDB" id="A0A370NFK1"/>
<protein>
    <submittedName>
        <fullName evidence="1">Uncharacterized protein</fullName>
    </submittedName>
</protein>
<dbReference type="Proteomes" id="UP000254875">
    <property type="component" value="Unassembled WGS sequence"/>
</dbReference>
<dbReference type="RefSeq" id="WP_115098718.1">
    <property type="nucleotide sequence ID" value="NZ_QHKS01000001.1"/>
</dbReference>
<proteinExistence type="predicted"/>
<evidence type="ECO:0000313" key="1">
    <source>
        <dbReference type="EMBL" id="RDK04345.1"/>
    </source>
</evidence>
<sequence length="81" mass="8761">MPSHGATGTMTLLSETDATSAREIHTLRLEASIDGSVVVLTDIDCRTPGVRREVRYQMTVVEFIAVISANGTQSTVELPEQ</sequence>
<accession>A0A370NFK1</accession>
<dbReference type="EMBL" id="QHKS01000001">
    <property type="protein sequence ID" value="RDK04345.1"/>
    <property type="molecule type" value="Genomic_DNA"/>
</dbReference>
<gene>
    <name evidence="1" type="ORF">DLM46_00160</name>
</gene>
<comment type="caution">
    <text evidence="1">The sequence shown here is derived from an EMBL/GenBank/DDBJ whole genome shotgun (WGS) entry which is preliminary data.</text>
</comment>
<keyword evidence="2" id="KW-1185">Reference proteome</keyword>